<proteinExistence type="inferred from homology"/>
<evidence type="ECO:0000256" key="3">
    <source>
        <dbReference type="ARBA" id="ARBA00022801"/>
    </source>
</evidence>
<dbReference type="RefSeq" id="WP_244744030.1">
    <property type="nucleotide sequence ID" value="NZ_CP095071.1"/>
</dbReference>
<gene>
    <name evidence="5" type="ORF">MUN87_22170</name>
</gene>
<evidence type="ECO:0000313" key="6">
    <source>
        <dbReference type="Proteomes" id="UP000831537"/>
    </source>
</evidence>
<dbReference type="Pfam" id="PF01934">
    <property type="entry name" value="HepT-like"/>
    <property type="match status" value="1"/>
</dbReference>
<organism evidence="5 6">
    <name type="scientific">Gracilibacillus salinarum</name>
    <dbReference type="NCBI Taxonomy" id="2932255"/>
    <lineage>
        <taxon>Bacteria</taxon>
        <taxon>Bacillati</taxon>
        <taxon>Bacillota</taxon>
        <taxon>Bacilli</taxon>
        <taxon>Bacillales</taxon>
        <taxon>Bacillaceae</taxon>
        <taxon>Gracilibacillus</taxon>
    </lineage>
</organism>
<dbReference type="InterPro" id="IPR008201">
    <property type="entry name" value="HepT-like"/>
</dbReference>
<name>A0ABY4GM90_9BACI</name>
<comment type="similarity">
    <text evidence="4">Belongs to the HepT RNase toxin family.</text>
</comment>
<dbReference type="InterPro" id="IPR052379">
    <property type="entry name" value="Type_VII_TA_RNase"/>
</dbReference>
<accession>A0ABY4GM90</accession>
<evidence type="ECO:0000256" key="1">
    <source>
        <dbReference type="ARBA" id="ARBA00022649"/>
    </source>
</evidence>
<evidence type="ECO:0000256" key="4">
    <source>
        <dbReference type="ARBA" id="ARBA00024207"/>
    </source>
</evidence>
<dbReference type="EMBL" id="CP095071">
    <property type="protein sequence ID" value="UOQ85311.1"/>
    <property type="molecule type" value="Genomic_DNA"/>
</dbReference>
<evidence type="ECO:0000256" key="2">
    <source>
        <dbReference type="ARBA" id="ARBA00022722"/>
    </source>
</evidence>
<keyword evidence="1" id="KW-1277">Toxin-antitoxin system</keyword>
<dbReference type="PANTHER" id="PTHR33397">
    <property type="entry name" value="UPF0331 PROTEIN YUTE"/>
    <property type="match status" value="1"/>
</dbReference>
<dbReference type="InterPro" id="IPR037038">
    <property type="entry name" value="HepT-like_sf"/>
</dbReference>
<protein>
    <submittedName>
        <fullName evidence="5">DUF86 domain-containing protein</fullName>
    </submittedName>
</protein>
<keyword evidence="6" id="KW-1185">Reference proteome</keyword>
<keyword evidence="3" id="KW-0378">Hydrolase</keyword>
<keyword evidence="2" id="KW-0540">Nuclease</keyword>
<reference evidence="5 6" key="1">
    <citation type="submission" date="2022-04" db="EMBL/GenBank/DDBJ databases">
        <title>Gracilibacillus sp. isolated from saltern.</title>
        <authorList>
            <person name="Won M."/>
            <person name="Lee C.-M."/>
            <person name="Woen H.-Y."/>
            <person name="Kwon S.-W."/>
        </authorList>
    </citation>
    <scope>NUCLEOTIDE SEQUENCE [LARGE SCALE GENOMIC DNA]</scope>
    <source>
        <strain evidence="5 6">SSPM10-3</strain>
    </source>
</reference>
<dbReference type="Gene3D" id="1.20.120.580">
    <property type="entry name" value="bsu32300-like"/>
    <property type="match status" value="1"/>
</dbReference>
<dbReference type="Proteomes" id="UP000831537">
    <property type="component" value="Chromosome"/>
</dbReference>
<sequence>MYFVDMRQMNETLNFFDETLTIVKEQQFSTSLEYFALERITHVLIEAIIDTGNMMIDGFIMRDPGSYLDIVHILADENVLPEEDIKAYEDIVSIRKKLVQDYKKMDHQEIHTLLTENLPVLLQFTTHIRSYLASEMGIANTFTNIN</sequence>
<dbReference type="PANTHER" id="PTHR33397:SF5">
    <property type="entry name" value="RNASE YUTE-RELATED"/>
    <property type="match status" value="1"/>
</dbReference>
<evidence type="ECO:0000313" key="5">
    <source>
        <dbReference type="EMBL" id="UOQ85311.1"/>
    </source>
</evidence>